<keyword evidence="3" id="KW-0472">Membrane</keyword>
<feature type="signal peptide" evidence="6">
    <location>
        <begin position="1"/>
        <end position="21"/>
    </location>
</feature>
<keyword evidence="5" id="KW-0449">Lipoprotein</keyword>
<protein>
    <submittedName>
        <fullName evidence="7">Extracellular solute-binding protein</fullName>
    </submittedName>
</protein>
<evidence type="ECO:0000313" key="8">
    <source>
        <dbReference type="Proteomes" id="UP001597079"/>
    </source>
</evidence>
<dbReference type="EMBL" id="JBHUCX010000014">
    <property type="protein sequence ID" value="MFD1674045.1"/>
    <property type="molecule type" value="Genomic_DNA"/>
</dbReference>
<accession>A0ABW4JF44</accession>
<dbReference type="Proteomes" id="UP001597079">
    <property type="component" value="Unassembled WGS sequence"/>
</dbReference>
<comment type="caution">
    <text evidence="7">The sequence shown here is derived from an EMBL/GenBank/DDBJ whole genome shotgun (WGS) entry which is preliminary data.</text>
</comment>
<evidence type="ECO:0000313" key="7">
    <source>
        <dbReference type="EMBL" id="MFD1674045.1"/>
    </source>
</evidence>
<sequence length="499" mass="54816">MKRKNLVTFVGVSVLCVGTLAGCGKTTPSSASKTGDAKSAFTVTMMTAGGSLTHAAANSPLWQQLEKLTNANIQVQWVDDSNYDSKVSVELASGNPPAIMRLIHLNSDVTDAAQSGAFWDLGPYLKNYKYLNKINPIIYDNIKIDGQIYGIPAVRPLARFGIIYRKDWLKNLGLTPPKTMEQFYNMLYDFTYKDPDKDGKNDTYGMVVSQDTFPFTELEGAFGVPFNYSVKNGKLTPAQETPQYIQALEYFQKLYKNKLINQNFSELPVNNWPQDFLNGKAGVIVGTADDAKGYVQQEPSLKGKIGVLGPLKGPDGTTYDYDTGGNDGMFVIPKSTVKTVADLKKVLSFMNAMCSPDVENLLVYGVKNQNYKLVNGYAVPINTNNTKDTAQLNDLEELSPLLQSSETLTAKPTPLDKEVDNVENVVDMKYLLTDPTASLSSKTEAQDGTQLTNLLNTAMMKFIAGQTDVSGIQAANQQWLKDGGQKMLSELEAAYAKYK</sequence>
<dbReference type="SUPFAM" id="SSF53850">
    <property type="entry name" value="Periplasmic binding protein-like II"/>
    <property type="match status" value="1"/>
</dbReference>
<organism evidence="7 8">
    <name type="scientific">Alicyclobacillus fodiniaquatilis</name>
    <dbReference type="NCBI Taxonomy" id="1661150"/>
    <lineage>
        <taxon>Bacteria</taxon>
        <taxon>Bacillati</taxon>
        <taxon>Bacillota</taxon>
        <taxon>Bacilli</taxon>
        <taxon>Bacillales</taxon>
        <taxon>Alicyclobacillaceae</taxon>
        <taxon>Alicyclobacillus</taxon>
    </lineage>
</organism>
<proteinExistence type="predicted"/>
<evidence type="ECO:0000256" key="3">
    <source>
        <dbReference type="ARBA" id="ARBA00023136"/>
    </source>
</evidence>
<dbReference type="InterPro" id="IPR050490">
    <property type="entry name" value="Bact_solute-bd_prot1"/>
</dbReference>
<dbReference type="Pfam" id="PF01547">
    <property type="entry name" value="SBP_bac_1"/>
    <property type="match status" value="1"/>
</dbReference>
<dbReference type="PANTHER" id="PTHR43649">
    <property type="entry name" value="ARABINOSE-BINDING PROTEIN-RELATED"/>
    <property type="match status" value="1"/>
</dbReference>
<keyword evidence="1" id="KW-1003">Cell membrane</keyword>
<dbReference type="PANTHER" id="PTHR43649:SF33">
    <property type="entry name" value="POLYGALACTURONAN_RHAMNOGALACTURONAN-BINDING PROTEIN YTCQ"/>
    <property type="match status" value="1"/>
</dbReference>
<name>A0ABW4JF44_9BACL</name>
<gene>
    <name evidence="7" type="ORF">ACFSB2_04885</name>
</gene>
<dbReference type="RefSeq" id="WP_377941740.1">
    <property type="nucleotide sequence ID" value="NZ_JBHUCX010000014.1"/>
</dbReference>
<keyword evidence="8" id="KW-1185">Reference proteome</keyword>
<dbReference type="PROSITE" id="PS51257">
    <property type="entry name" value="PROKAR_LIPOPROTEIN"/>
    <property type="match status" value="1"/>
</dbReference>
<evidence type="ECO:0000256" key="5">
    <source>
        <dbReference type="ARBA" id="ARBA00023288"/>
    </source>
</evidence>
<feature type="chain" id="PRO_5047030362" evidence="6">
    <location>
        <begin position="22"/>
        <end position="499"/>
    </location>
</feature>
<dbReference type="Gene3D" id="3.40.190.10">
    <property type="entry name" value="Periplasmic binding protein-like II"/>
    <property type="match status" value="2"/>
</dbReference>
<evidence type="ECO:0000256" key="1">
    <source>
        <dbReference type="ARBA" id="ARBA00022475"/>
    </source>
</evidence>
<evidence type="ECO:0000256" key="2">
    <source>
        <dbReference type="ARBA" id="ARBA00022729"/>
    </source>
</evidence>
<evidence type="ECO:0000256" key="4">
    <source>
        <dbReference type="ARBA" id="ARBA00023139"/>
    </source>
</evidence>
<reference evidence="8" key="1">
    <citation type="journal article" date="2019" name="Int. J. Syst. Evol. Microbiol.">
        <title>The Global Catalogue of Microorganisms (GCM) 10K type strain sequencing project: providing services to taxonomists for standard genome sequencing and annotation.</title>
        <authorList>
            <consortium name="The Broad Institute Genomics Platform"/>
            <consortium name="The Broad Institute Genome Sequencing Center for Infectious Disease"/>
            <person name="Wu L."/>
            <person name="Ma J."/>
        </authorList>
    </citation>
    <scope>NUCLEOTIDE SEQUENCE [LARGE SCALE GENOMIC DNA]</scope>
    <source>
        <strain evidence="8">CGMCC 1.12286</strain>
    </source>
</reference>
<keyword evidence="4" id="KW-0564">Palmitate</keyword>
<dbReference type="InterPro" id="IPR006059">
    <property type="entry name" value="SBP"/>
</dbReference>
<keyword evidence="2 6" id="KW-0732">Signal</keyword>
<evidence type="ECO:0000256" key="6">
    <source>
        <dbReference type="SAM" id="SignalP"/>
    </source>
</evidence>